<dbReference type="RefSeq" id="WP_093730418.1">
    <property type="nucleotide sequence ID" value="NZ_FMYW01000008.1"/>
</dbReference>
<accession>A0A1G6LZ01</accession>
<dbReference type="Proteomes" id="UP000198943">
    <property type="component" value="Unassembled WGS sequence"/>
</dbReference>
<name>A0A1G6LZ01_9FIRM</name>
<sequence>MKKVAIIRCLDVSMRCVGASCMKSFNNRTVKFERYGDEELELFASLTCNGCGQTVENDEGLKKKLDRLAEEPVDVVHFSSCTNKKDKDNPELKKRCPWVEKMKDYLESRGVEVVYGTHH</sequence>
<dbReference type="OrthoDB" id="1682132at2"/>
<dbReference type="InterPro" id="IPR014925">
    <property type="entry name" value="CGGC_dom"/>
</dbReference>
<gene>
    <name evidence="2" type="ORF">SAMN04487864_10894</name>
</gene>
<dbReference type="SMART" id="SM01078">
    <property type="entry name" value="CGGC"/>
    <property type="match status" value="1"/>
</dbReference>
<proteinExistence type="predicted"/>
<protein>
    <submittedName>
        <fullName evidence="2">Predicted metal-binding protein</fullName>
    </submittedName>
</protein>
<dbReference type="AlphaFoldDB" id="A0A1G6LZ01"/>
<dbReference type="Pfam" id="PF08821">
    <property type="entry name" value="CGGC"/>
    <property type="match status" value="1"/>
</dbReference>
<keyword evidence="3" id="KW-1185">Reference proteome</keyword>
<evidence type="ECO:0000259" key="1">
    <source>
        <dbReference type="SMART" id="SM01078"/>
    </source>
</evidence>
<organism evidence="2 3">
    <name type="scientific">Succiniclasticum ruminis</name>
    <dbReference type="NCBI Taxonomy" id="40841"/>
    <lineage>
        <taxon>Bacteria</taxon>
        <taxon>Bacillati</taxon>
        <taxon>Bacillota</taxon>
        <taxon>Negativicutes</taxon>
        <taxon>Acidaminococcales</taxon>
        <taxon>Acidaminococcaceae</taxon>
        <taxon>Succiniclasticum</taxon>
    </lineage>
</organism>
<evidence type="ECO:0000313" key="3">
    <source>
        <dbReference type="Proteomes" id="UP000198943"/>
    </source>
</evidence>
<feature type="domain" description="CGGC" evidence="1">
    <location>
        <begin position="3"/>
        <end position="118"/>
    </location>
</feature>
<evidence type="ECO:0000313" key="2">
    <source>
        <dbReference type="EMBL" id="SDC48460.1"/>
    </source>
</evidence>
<dbReference type="EMBL" id="FMYW01000008">
    <property type="protein sequence ID" value="SDC48460.1"/>
    <property type="molecule type" value="Genomic_DNA"/>
</dbReference>
<reference evidence="3" key="1">
    <citation type="submission" date="2016-10" db="EMBL/GenBank/DDBJ databases">
        <authorList>
            <person name="Varghese N."/>
            <person name="Submissions S."/>
        </authorList>
    </citation>
    <scope>NUCLEOTIDE SEQUENCE [LARGE SCALE GENOMIC DNA]</scope>
    <source>
        <strain evidence="3">DSM 11005</strain>
    </source>
</reference>